<reference evidence="1" key="1">
    <citation type="submission" date="2021-01" db="EMBL/GenBank/DDBJ databases">
        <authorList>
            <person name="Corre E."/>
            <person name="Pelletier E."/>
            <person name="Niang G."/>
            <person name="Scheremetjew M."/>
            <person name="Finn R."/>
            <person name="Kale V."/>
            <person name="Holt S."/>
            <person name="Cochrane G."/>
            <person name="Meng A."/>
            <person name="Brown T."/>
            <person name="Cohen L."/>
        </authorList>
    </citation>
    <scope>NUCLEOTIDE SEQUENCE</scope>
    <source>
        <strain evidence="1">CCMP1510</strain>
    </source>
</reference>
<evidence type="ECO:0008006" key="2">
    <source>
        <dbReference type="Google" id="ProtNLM"/>
    </source>
</evidence>
<gene>
    <name evidence="1" type="ORF">ALAG00032_LOCUS12741</name>
</gene>
<evidence type="ECO:0000313" key="1">
    <source>
        <dbReference type="EMBL" id="CAE0371959.1"/>
    </source>
</evidence>
<dbReference type="Gene3D" id="3.40.50.1820">
    <property type="entry name" value="alpha/beta hydrolase"/>
    <property type="match status" value="1"/>
</dbReference>
<proteinExistence type="predicted"/>
<organism evidence="1">
    <name type="scientific">Aureoumbra lagunensis</name>
    <dbReference type="NCBI Taxonomy" id="44058"/>
    <lineage>
        <taxon>Eukaryota</taxon>
        <taxon>Sar</taxon>
        <taxon>Stramenopiles</taxon>
        <taxon>Ochrophyta</taxon>
        <taxon>Pelagophyceae</taxon>
        <taxon>Pelagomonadales</taxon>
        <taxon>Aureoumbra</taxon>
    </lineage>
</organism>
<protein>
    <recommendedName>
        <fullName evidence="2">Serine hydrolase FSH domain-containing protein</fullName>
    </recommendedName>
</protein>
<name>A0A7S3NNM1_9STRA</name>
<dbReference type="AlphaFoldDB" id="A0A7S3NNM1"/>
<dbReference type="EMBL" id="HBIJ01019425">
    <property type="protein sequence ID" value="CAE0371959.1"/>
    <property type="molecule type" value="Transcribed_RNA"/>
</dbReference>
<dbReference type="InterPro" id="IPR029058">
    <property type="entry name" value="AB_hydrolase_fold"/>
</dbReference>
<dbReference type="SUPFAM" id="SSF53474">
    <property type="entry name" value="alpha/beta-Hydrolases"/>
    <property type="match status" value="1"/>
</dbReference>
<accession>A0A7S3NNM1</accession>
<sequence length="262" mass="29030">MICGERKRKIVIDLTEDDDKIPSENTSLEKISFESQLAEIRKRRKADFQCERQKAEKSKPVAFVLAPGSGNGMAGITPICASLGCRVERLKKWAGIEYKHMETNMQMITKLAESCLDSNIVFVGYSYGCRVIARLLASRPDLARCALFISYPLFDPVPPNRAHNGMFRADELASVPSHVTLRLMSGASDHFLATHWQPLPQGPDALRMTMKRTKATSSLHVLPDTGHCIHFDSDSRAIRPLLSSLDELRKVAAASPGLLSPP</sequence>